<evidence type="ECO:0000256" key="1">
    <source>
        <dbReference type="ARBA" id="ARBA00004173"/>
    </source>
</evidence>
<evidence type="ECO:0000256" key="6">
    <source>
        <dbReference type="ARBA" id="ARBA00023274"/>
    </source>
</evidence>
<evidence type="ECO:0000256" key="4">
    <source>
        <dbReference type="ARBA" id="ARBA00022980"/>
    </source>
</evidence>
<evidence type="ECO:0000256" key="5">
    <source>
        <dbReference type="ARBA" id="ARBA00023128"/>
    </source>
</evidence>
<proteinExistence type="inferred from homology"/>
<evidence type="ECO:0000313" key="9">
    <source>
        <dbReference type="EMBL" id="UYV68946.1"/>
    </source>
</evidence>
<dbReference type="InterPro" id="IPR036853">
    <property type="entry name" value="Ribosomal_uL14_sf"/>
</dbReference>
<evidence type="ECO:0000256" key="8">
    <source>
        <dbReference type="ARBA" id="ARBA00042938"/>
    </source>
</evidence>
<evidence type="ECO:0000256" key="7">
    <source>
        <dbReference type="ARBA" id="ARBA00040118"/>
    </source>
</evidence>
<name>A0ABY6KJC8_9ARAC</name>
<keyword evidence="3" id="KW-0809">Transit peptide</keyword>
<keyword evidence="10" id="KW-1185">Reference proteome</keyword>
<dbReference type="InterPro" id="IPR000218">
    <property type="entry name" value="Ribosomal_uL14"/>
</dbReference>
<evidence type="ECO:0000256" key="2">
    <source>
        <dbReference type="ARBA" id="ARBA00010745"/>
    </source>
</evidence>
<organism evidence="9 10">
    <name type="scientific">Cordylochernes scorpioides</name>
    <dbReference type="NCBI Taxonomy" id="51811"/>
    <lineage>
        <taxon>Eukaryota</taxon>
        <taxon>Metazoa</taxon>
        <taxon>Ecdysozoa</taxon>
        <taxon>Arthropoda</taxon>
        <taxon>Chelicerata</taxon>
        <taxon>Arachnida</taxon>
        <taxon>Pseudoscorpiones</taxon>
        <taxon>Cheliferoidea</taxon>
        <taxon>Chernetidae</taxon>
        <taxon>Cordylochernes</taxon>
    </lineage>
</organism>
<dbReference type="SMART" id="SM01374">
    <property type="entry name" value="Ribosomal_L14"/>
    <property type="match status" value="1"/>
</dbReference>
<dbReference type="EMBL" id="CP092868">
    <property type="protein sequence ID" value="UYV68946.1"/>
    <property type="molecule type" value="Genomic_DNA"/>
</dbReference>
<keyword evidence="6" id="KW-0687">Ribonucleoprotein</keyword>
<gene>
    <name evidence="9" type="ORF">LAZ67_6001755</name>
</gene>
<comment type="subcellular location">
    <subcellularLocation>
        <location evidence="1">Mitochondrion</location>
    </subcellularLocation>
</comment>
<protein>
    <recommendedName>
        <fullName evidence="7">Large ribosomal subunit protein uL14m</fullName>
    </recommendedName>
    <alternativeName>
        <fullName evidence="8">39S ribosomal protein L14, mitochondrial</fullName>
    </alternativeName>
</protein>
<dbReference type="SUPFAM" id="SSF50193">
    <property type="entry name" value="Ribosomal protein L14"/>
    <property type="match status" value="1"/>
</dbReference>
<keyword evidence="5" id="KW-0496">Mitochondrion</keyword>
<dbReference type="Gene3D" id="2.40.150.20">
    <property type="entry name" value="Ribosomal protein L14"/>
    <property type="match status" value="1"/>
</dbReference>
<dbReference type="CDD" id="cd00337">
    <property type="entry name" value="Ribosomal_uL14"/>
    <property type="match status" value="1"/>
</dbReference>
<evidence type="ECO:0000313" key="10">
    <source>
        <dbReference type="Proteomes" id="UP001235939"/>
    </source>
</evidence>
<sequence length="286" mass="31604">MRVIDNSAIGKQAMMEGKPPKCIHVYRKCNQRIGYLGDRILVAIKGQMMKGVVVGLKAPQKHGVLRTDSNNMILLDKNGNPADKEGVFLNTPLFHAEEVLIDAHLGRRQDGQGVIIQASPKDSALKARELLDDGEGLLNERPDVAAGPVPATGRWTHRRRRAVGLMLGGLDVARPAELASLPRPRCARRRAQAQYWSDGQPMLMGRFICSSHLLGNWAMGRAARHGIQQWDLPSASPSEESLAPWMSSCEEFRFTLYTCSLEYTGLIGRSDVSFSWHRLAGSSTRP</sequence>
<comment type="similarity">
    <text evidence="2">Belongs to the universal ribosomal protein uL14 family.</text>
</comment>
<reference evidence="9 10" key="1">
    <citation type="submission" date="2022-01" db="EMBL/GenBank/DDBJ databases">
        <title>A chromosomal length assembly of Cordylochernes scorpioides.</title>
        <authorList>
            <person name="Zeh D."/>
            <person name="Zeh J."/>
        </authorList>
    </citation>
    <scope>NUCLEOTIDE SEQUENCE [LARGE SCALE GENOMIC DNA]</scope>
    <source>
        <strain evidence="9">IN4F17</strain>
        <tissue evidence="9">Whole Body</tissue>
    </source>
</reference>
<dbReference type="PANTHER" id="PTHR21037">
    <property type="entry name" value="39S RIBOSOMAL PROTEIN L14, MITOCHONDRIAL"/>
    <property type="match status" value="1"/>
</dbReference>
<dbReference type="PANTHER" id="PTHR21037:SF3">
    <property type="entry name" value="LARGE RIBOSOMAL SUBUNIT PROTEIN UL14M"/>
    <property type="match status" value="1"/>
</dbReference>
<dbReference type="Proteomes" id="UP001235939">
    <property type="component" value="Chromosome 06"/>
</dbReference>
<accession>A0ABY6KJC8</accession>
<evidence type="ECO:0000256" key="3">
    <source>
        <dbReference type="ARBA" id="ARBA00022946"/>
    </source>
</evidence>
<keyword evidence="4" id="KW-0689">Ribosomal protein</keyword>